<dbReference type="OrthoDB" id="6415921at2759"/>
<proteinExistence type="predicted"/>
<evidence type="ECO:0000313" key="3">
    <source>
        <dbReference type="Proteomes" id="UP000285301"/>
    </source>
</evidence>
<dbReference type="InterPro" id="IPR036028">
    <property type="entry name" value="SH3-like_dom_sf"/>
</dbReference>
<dbReference type="SUPFAM" id="SSF50044">
    <property type="entry name" value="SH3-domain"/>
    <property type="match status" value="1"/>
</dbReference>
<organism evidence="2 3">
    <name type="scientific">Dinothrombium tinctorium</name>
    <dbReference type="NCBI Taxonomy" id="1965070"/>
    <lineage>
        <taxon>Eukaryota</taxon>
        <taxon>Metazoa</taxon>
        <taxon>Ecdysozoa</taxon>
        <taxon>Arthropoda</taxon>
        <taxon>Chelicerata</taxon>
        <taxon>Arachnida</taxon>
        <taxon>Acari</taxon>
        <taxon>Acariformes</taxon>
        <taxon>Trombidiformes</taxon>
        <taxon>Prostigmata</taxon>
        <taxon>Anystina</taxon>
        <taxon>Parasitengona</taxon>
        <taxon>Trombidioidea</taxon>
        <taxon>Trombidiidae</taxon>
        <taxon>Dinothrombium</taxon>
    </lineage>
</organism>
<dbReference type="Proteomes" id="UP000285301">
    <property type="component" value="Unassembled WGS sequence"/>
</dbReference>
<feature type="region of interest" description="Disordered" evidence="1">
    <location>
        <begin position="193"/>
        <end position="237"/>
    </location>
</feature>
<gene>
    <name evidence="2" type="ORF">B4U79_17195</name>
</gene>
<dbReference type="AlphaFoldDB" id="A0A443RLF3"/>
<sequence>MKKLTALDAVIAHQLNDVSLNEKCSAVANAPYKSSSETSSKCCAISDSSCDHKNFNLTASLSSIEDEEVVRKLSKASASNPADITMVVMNRSKLYMNLPKVDGNEKRTKVPMGMLVTALYSKNDWLYVRTPHGIEGFIQSNICTPLCSLPMNAPKKKQRQRTKLTNPSQKSAFAMKSATASISLDGTIRGSNKRDANCSTSLTPETKPFALSSTQSSSTLTTINSKSSQNSSRSPNVKCKDTVRVKPFLRTINSSNQSVVQQAQFQECELLKEKVKLESDDIEIAMRDSPLLLVINDTANSDESMHIMKVKKGEIVTLINDIKSDCIYVRRTNGEKGYIPKNTATKVAIL</sequence>
<dbReference type="CDD" id="cd00174">
    <property type="entry name" value="SH3"/>
    <property type="match status" value="1"/>
</dbReference>
<name>A0A443RLF3_9ACAR</name>
<reference evidence="2 3" key="1">
    <citation type="journal article" date="2018" name="Gigascience">
        <title>Genomes of trombidid mites reveal novel predicted allergens and laterally-transferred genes associated with secondary metabolism.</title>
        <authorList>
            <person name="Dong X."/>
            <person name="Chaisiri K."/>
            <person name="Xia D."/>
            <person name="Armstrong S.D."/>
            <person name="Fang Y."/>
            <person name="Donnelly M.J."/>
            <person name="Kadowaki T."/>
            <person name="McGarry J.W."/>
            <person name="Darby A.C."/>
            <person name="Makepeace B.L."/>
        </authorList>
    </citation>
    <scope>NUCLEOTIDE SEQUENCE [LARGE SCALE GENOMIC DNA]</scope>
    <source>
        <strain evidence="2">UoL-WK</strain>
    </source>
</reference>
<keyword evidence="3" id="KW-1185">Reference proteome</keyword>
<comment type="caution">
    <text evidence="2">The sequence shown here is derived from an EMBL/GenBank/DDBJ whole genome shotgun (WGS) entry which is preliminary data.</text>
</comment>
<dbReference type="Gene3D" id="2.30.30.40">
    <property type="entry name" value="SH3 Domains"/>
    <property type="match status" value="1"/>
</dbReference>
<feature type="compositionally biased region" description="Low complexity" evidence="1">
    <location>
        <begin position="211"/>
        <end position="236"/>
    </location>
</feature>
<evidence type="ECO:0008006" key="4">
    <source>
        <dbReference type="Google" id="ProtNLM"/>
    </source>
</evidence>
<accession>A0A443RLF3</accession>
<evidence type="ECO:0000313" key="2">
    <source>
        <dbReference type="EMBL" id="RWS16085.1"/>
    </source>
</evidence>
<feature type="region of interest" description="Disordered" evidence="1">
    <location>
        <begin position="153"/>
        <end position="174"/>
    </location>
</feature>
<evidence type="ECO:0000256" key="1">
    <source>
        <dbReference type="SAM" id="MobiDB-lite"/>
    </source>
</evidence>
<dbReference type="EMBL" id="NCKU01000303">
    <property type="protein sequence ID" value="RWS16085.1"/>
    <property type="molecule type" value="Genomic_DNA"/>
</dbReference>
<protein>
    <recommendedName>
        <fullName evidence="4">SH3 domain-containing protein</fullName>
    </recommendedName>
</protein>